<reference evidence="2" key="1">
    <citation type="submission" date="2023-10" db="EMBL/GenBank/DDBJ databases">
        <authorList>
            <person name="Chen Y."/>
            <person name="Shah S."/>
            <person name="Dougan E. K."/>
            <person name="Thang M."/>
            <person name="Chan C."/>
        </authorList>
    </citation>
    <scope>NUCLEOTIDE SEQUENCE [LARGE SCALE GENOMIC DNA]</scope>
</reference>
<evidence type="ECO:0000256" key="1">
    <source>
        <dbReference type="SAM" id="MobiDB-lite"/>
    </source>
</evidence>
<protein>
    <submittedName>
        <fullName evidence="2">Uncharacterized protein</fullName>
    </submittedName>
</protein>
<feature type="compositionally biased region" description="Polar residues" evidence="1">
    <location>
        <begin position="388"/>
        <end position="403"/>
    </location>
</feature>
<keyword evidence="3" id="KW-1185">Reference proteome</keyword>
<feature type="compositionally biased region" description="Low complexity" evidence="1">
    <location>
        <begin position="19"/>
        <end position="36"/>
    </location>
</feature>
<feature type="region of interest" description="Disordered" evidence="1">
    <location>
        <begin position="19"/>
        <end position="201"/>
    </location>
</feature>
<feature type="compositionally biased region" description="Low complexity" evidence="1">
    <location>
        <begin position="369"/>
        <end position="380"/>
    </location>
</feature>
<feature type="compositionally biased region" description="Basic and acidic residues" evidence="1">
    <location>
        <begin position="78"/>
        <end position="98"/>
    </location>
</feature>
<gene>
    <name evidence="2" type="ORF">PCOR1329_LOCUS85572</name>
</gene>
<evidence type="ECO:0000313" key="3">
    <source>
        <dbReference type="Proteomes" id="UP001189429"/>
    </source>
</evidence>
<feature type="non-terminal residue" evidence="2">
    <location>
        <position position="1"/>
    </location>
</feature>
<dbReference type="Proteomes" id="UP001189429">
    <property type="component" value="Unassembled WGS sequence"/>
</dbReference>
<name>A0ABN9YIL6_9DINO</name>
<evidence type="ECO:0000313" key="2">
    <source>
        <dbReference type="EMBL" id="CAK0911814.1"/>
    </source>
</evidence>
<proteinExistence type="predicted"/>
<organism evidence="2 3">
    <name type="scientific">Prorocentrum cordatum</name>
    <dbReference type="NCBI Taxonomy" id="2364126"/>
    <lineage>
        <taxon>Eukaryota</taxon>
        <taxon>Sar</taxon>
        <taxon>Alveolata</taxon>
        <taxon>Dinophyceae</taxon>
        <taxon>Prorocentrales</taxon>
        <taxon>Prorocentraceae</taxon>
        <taxon>Prorocentrum</taxon>
    </lineage>
</organism>
<accession>A0ABN9YIL6</accession>
<feature type="compositionally biased region" description="Low complexity" evidence="1">
    <location>
        <begin position="104"/>
        <end position="113"/>
    </location>
</feature>
<comment type="caution">
    <text evidence="2">The sequence shown here is derived from an EMBL/GenBank/DDBJ whole genome shotgun (WGS) entry which is preliminary data.</text>
</comment>
<sequence length="403" mass="42459">VALLPVRVADGFLGLRAGPLEALPGGAPAANARAAPGPSPWQPPRSPIRCRPGSGTRRAQELETGETDDEDARRRKRQLDSRRDTEGGGDENESKGAARQELVAATSSGTARGAARRERGALRGQAGKLGAAGRKSQGAARRAEEAVASAFRRQPRGHDRNGARSGARIGAPEGPAGATSLPGGPPAARRRASCQGPPPRLSLRWGVGAEGHARLNSMGPRLRPWFVPPCARDLWLELSARHARGGAIPALPIWGQRLCTCSLPPRASHFICASACSDEFQICHRICRRGRATLSAPPRAATNFSPSRKKFQLRRGLRGYTVATVRAETRPAPRAGRAGRACAKKAARPCTTVPCQGHPWALAWCTAGPTRPSSKPKTPSGNAKIRTGSFSRAGGQSSPPQSS</sequence>
<feature type="region of interest" description="Disordered" evidence="1">
    <location>
        <begin position="366"/>
        <end position="403"/>
    </location>
</feature>
<dbReference type="EMBL" id="CAUYUJ010022648">
    <property type="protein sequence ID" value="CAK0911814.1"/>
    <property type="molecule type" value="Genomic_DNA"/>
</dbReference>
<feature type="compositionally biased region" description="Pro residues" evidence="1">
    <location>
        <begin position="37"/>
        <end position="46"/>
    </location>
</feature>